<dbReference type="AlphaFoldDB" id="A0ABD3MPW1"/>
<dbReference type="SUPFAM" id="SSF160532">
    <property type="entry name" value="Ava3019-like"/>
    <property type="match status" value="1"/>
</dbReference>
<dbReference type="Gene3D" id="3.30.360.10">
    <property type="entry name" value="Dihydrodipicolinate Reductase, domain 2"/>
    <property type="match status" value="1"/>
</dbReference>
<organism evidence="2 3">
    <name type="scientific">Discostella pseudostelligera</name>
    <dbReference type="NCBI Taxonomy" id="259834"/>
    <lineage>
        <taxon>Eukaryota</taxon>
        <taxon>Sar</taxon>
        <taxon>Stramenopiles</taxon>
        <taxon>Ochrophyta</taxon>
        <taxon>Bacillariophyta</taxon>
        <taxon>Coscinodiscophyceae</taxon>
        <taxon>Thalassiosirophycidae</taxon>
        <taxon>Stephanodiscales</taxon>
        <taxon>Stephanodiscaceae</taxon>
        <taxon>Discostella</taxon>
    </lineage>
</organism>
<dbReference type="Proteomes" id="UP001530293">
    <property type="component" value="Unassembled WGS sequence"/>
</dbReference>
<evidence type="ECO:0000313" key="2">
    <source>
        <dbReference type="EMBL" id="KAL3766040.1"/>
    </source>
</evidence>
<feature type="region of interest" description="Disordered" evidence="1">
    <location>
        <begin position="64"/>
        <end position="117"/>
    </location>
</feature>
<evidence type="ECO:0000313" key="3">
    <source>
        <dbReference type="Proteomes" id="UP001530293"/>
    </source>
</evidence>
<sequence>MTAAVLSPLLPSHPIMTNNRHRRLSHLLFIAINTIILAAQTSPATCFGFRFTIISRSRHQNNQLLPPRFRPADHHSISSSAASSSSSRIPLFSSSPSQPTSTAQSTNNNNNTNNLPPSIVEEATTILQTYDTSQQQFIQSDGNQGMGGGVSAFHHIQSLDKATRSSLQQSIQILISQAHFERENDSSSGRIMLGICASNAPEALSGLKSWVTTLSLPRGMLHGMDIDGIPIPVEELGAVYIKYSTGGAMTFSEIRKSKRGFDALWKPGDALLEMYDGDFRGVYLNVELRDGVFRQFGLLPTDLFMEEEEDW</sequence>
<name>A0ABD3MPW1_9STRA</name>
<evidence type="ECO:0000256" key="1">
    <source>
        <dbReference type="SAM" id="MobiDB-lite"/>
    </source>
</evidence>
<proteinExistence type="predicted"/>
<comment type="caution">
    <text evidence="2">The sequence shown here is derived from an EMBL/GenBank/DDBJ whole genome shotgun (WGS) entry which is preliminary data.</text>
</comment>
<accession>A0ABD3MPW1</accession>
<dbReference type="EMBL" id="JALLBG020000089">
    <property type="protein sequence ID" value="KAL3766040.1"/>
    <property type="molecule type" value="Genomic_DNA"/>
</dbReference>
<protein>
    <submittedName>
        <fullName evidence="2">Uncharacterized protein</fullName>
    </submittedName>
</protein>
<keyword evidence="3" id="KW-1185">Reference proteome</keyword>
<feature type="compositionally biased region" description="Low complexity" evidence="1">
    <location>
        <begin position="77"/>
        <end position="117"/>
    </location>
</feature>
<reference evidence="2 3" key="1">
    <citation type="submission" date="2024-10" db="EMBL/GenBank/DDBJ databases">
        <title>Updated reference genomes for cyclostephanoid diatoms.</title>
        <authorList>
            <person name="Roberts W.R."/>
            <person name="Alverson A.J."/>
        </authorList>
    </citation>
    <scope>NUCLEOTIDE SEQUENCE [LARGE SCALE GENOMIC DNA]</scope>
    <source>
        <strain evidence="2 3">AJA232-27</strain>
    </source>
</reference>
<gene>
    <name evidence="2" type="ORF">ACHAWU_002755</name>
</gene>